<proteinExistence type="predicted"/>
<evidence type="ECO:0000313" key="2">
    <source>
        <dbReference type="EMBL" id="WGK68276.1"/>
    </source>
</evidence>
<evidence type="ECO:0000256" key="1">
    <source>
        <dbReference type="SAM" id="SignalP"/>
    </source>
</evidence>
<organism evidence="2 3">
    <name type="scientific">Candidatus Haliotispira prima</name>
    <dbReference type="NCBI Taxonomy" id="3034016"/>
    <lineage>
        <taxon>Bacteria</taxon>
        <taxon>Pseudomonadati</taxon>
        <taxon>Spirochaetota</taxon>
        <taxon>Spirochaetia</taxon>
        <taxon>Spirochaetales</taxon>
        <taxon>Spirochaetaceae</taxon>
        <taxon>Candidatus Haliotispira</taxon>
    </lineage>
</organism>
<dbReference type="EMBL" id="CP123443">
    <property type="protein sequence ID" value="WGK68276.1"/>
    <property type="molecule type" value="Genomic_DNA"/>
</dbReference>
<keyword evidence="3" id="KW-1185">Reference proteome</keyword>
<evidence type="ECO:0000313" key="3">
    <source>
        <dbReference type="Proteomes" id="UP001228690"/>
    </source>
</evidence>
<dbReference type="RefSeq" id="WP_326926448.1">
    <property type="nucleotide sequence ID" value="NZ_CP123443.1"/>
</dbReference>
<gene>
    <name evidence="2" type="ORF">P0082_07240</name>
</gene>
<sequence length="452" mass="50344">MPLHKLCLLLLFCASLNGLAAQNGEPILGNIQTQVSSLNGETAEGQLQVYQILRLELDNPQAYQVLELEIEPLPPGPSGGSSGGTAPNQPVNLLVYSQVHEAGGSRAQNSRQSTVRTSYKGNRLLTRGIAGRSLVRFSLAKNPETPGGLSGPRGNPYEEAYDGGETYGETYNGSNGTPAYSANYSVRNISLNTGSLPLYVVLHPFQPNAAGLISPDLLGPGFKVPQYRYNVRFIKKDFGSTRFRLIPPQAGRNGKKNWGSNYLDDPNLDLRMQINGQNYRWAFDFGFVPDSGHRQGQRGVYVEPDQARYSKVYEMGLGEHSVQVSSRQHYARAKFRIEAGDNQTIELQLQERLSQLRIVLPKDAVLLVDGIPLQSKRRWAADWQDVEIRELENYNHRLPRLQYSLTVPAGKHHLLVQYEGNTWQQEIYLREGAEQSFRLGWELSAEPGPDAP</sequence>
<reference evidence="2 3" key="1">
    <citation type="submission" date="2023-04" db="EMBL/GenBank/DDBJ databases">
        <title>Spirochaete genome identified in red abalone sample constitutes a novel genus.</title>
        <authorList>
            <person name="Sharma S.P."/>
            <person name="Purcell C.M."/>
            <person name="Hyde J.R."/>
            <person name="Severin A.J."/>
        </authorList>
    </citation>
    <scope>NUCLEOTIDE SEQUENCE [LARGE SCALE GENOMIC DNA]</scope>
    <source>
        <strain evidence="2 3">SP-2023</strain>
    </source>
</reference>
<feature type="chain" id="PRO_5046644582" evidence="1">
    <location>
        <begin position="21"/>
        <end position="452"/>
    </location>
</feature>
<accession>A0ABY8MEK4</accession>
<feature type="signal peptide" evidence="1">
    <location>
        <begin position="1"/>
        <end position="20"/>
    </location>
</feature>
<keyword evidence="1" id="KW-0732">Signal</keyword>
<protein>
    <submittedName>
        <fullName evidence="2">Uncharacterized protein</fullName>
    </submittedName>
</protein>
<dbReference type="Proteomes" id="UP001228690">
    <property type="component" value="Chromosome"/>
</dbReference>
<name>A0ABY8MEK4_9SPIO</name>